<name>A0ABT9U7F4_PAEHA</name>
<reference evidence="4 5" key="1">
    <citation type="submission" date="2023-07" db="EMBL/GenBank/DDBJ databases">
        <title>Sorghum-associated microbial communities from plants grown in Nebraska, USA.</title>
        <authorList>
            <person name="Schachtman D."/>
        </authorList>
    </citation>
    <scope>NUCLEOTIDE SEQUENCE [LARGE SCALE GENOMIC DNA]</scope>
    <source>
        <strain evidence="4 5">CC482</strain>
    </source>
</reference>
<dbReference type="InterPro" id="IPR036271">
    <property type="entry name" value="Tet_transcr_reg_TetR-rel_C_sf"/>
</dbReference>
<dbReference type="PROSITE" id="PS50977">
    <property type="entry name" value="HTH_TETR_2"/>
    <property type="match status" value="1"/>
</dbReference>
<accession>A0ABT9U7F4</accession>
<dbReference type="Gene3D" id="1.10.10.60">
    <property type="entry name" value="Homeodomain-like"/>
    <property type="match status" value="1"/>
</dbReference>
<dbReference type="Gene3D" id="1.10.357.10">
    <property type="entry name" value="Tetracycline Repressor, domain 2"/>
    <property type="match status" value="1"/>
</dbReference>
<evidence type="ECO:0000313" key="4">
    <source>
        <dbReference type="EMBL" id="MDQ0115152.1"/>
    </source>
</evidence>
<feature type="DNA-binding region" description="H-T-H motif" evidence="2">
    <location>
        <begin position="25"/>
        <end position="44"/>
    </location>
</feature>
<evidence type="ECO:0000256" key="1">
    <source>
        <dbReference type="ARBA" id="ARBA00023125"/>
    </source>
</evidence>
<proteinExistence type="predicted"/>
<keyword evidence="1 2" id="KW-0238">DNA-binding</keyword>
<dbReference type="Proteomes" id="UP001229346">
    <property type="component" value="Unassembled WGS sequence"/>
</dbReference>
<evidence type="ECO:0000256" key="2">
    <source>
        <dbReference type="PROSITE-ProRule" id="PRU00335"/>
    </source>
</evidence>
<dbReference type="PRINTS" id="PR00455">
    <property type="entry name" value="HTHTETR"/>
</dbReference>
<dbReference type="InterPro" id="IPR009057">
    <property type="entry name" value="Homeodomain-like_sf"/>
</dbReference>
<dbReference type="PANTHER" id="PTHR43479">
    <property type="entry name" value="ACREF/ENVCD OPERON REPRESSOR-RELATED"/>
    <property type="match status" value="1"/>
</dbReference>
<dbReference type="InterPro" id="IPR001647">
    <property type="entry name" value="HTH_TetR"/>
</dbReference>
<feature type="domain" description="HTH tetR-type" evidence="3">
    <location>
        <begin position="2"/>
        <end position="62"/>
    </location>
</feature>
<dbReference type="EMBL" id="JAUSSU010000010">
    <property type="protein sequence ID" value="MDQ0115152.1"/>
    <property type="molecule type" value="Genomic_DNA"/>
</dbReference>
<comment type="caution">
    <text evidence="4">The sequence shown here is derived from an EMBL/GenBank/DDBJ whole genome shotgun (WGS) entry which is preliminary data.</text>
</comment>
<dbReference type="SUPFAM" id="SSF48498">
    <property type="entry name" value="Tetracyclin repressor-like, C-terminal domain"/>
    <property type="match status" value="1"/>
</dbReference>
<dbReference type="PANTHER" id="PTHR43479:SF11">
    <property type="entry name" value="ACREF_ENVCD OPERON REPRESSOR-RELATED"/>
    <property type="match status" value="1"/>
</dbReference>
<dbReference type="RefSeq" id="WP_307206556.1">
    <property type="nucleotide sequence ID" value="NZ_JAUSSU010000010.1"/>
</dbReference>
<dbReference type="SUPFAM" id="SSF46689">
    <property type="entry name" value="Homeodomain-like"/>
    <property type="match status" value="1"/>
</dbReference>
<dbReference type="InterPro" id="IPR023772">
    <property type="entry name" value="DNA-bd_HTH_TetR-type_CS"/>
</dbReference>
<evidence type="ECO:0000259" key="3">
    <source>
        <dbReference type="PROSITE" id="PS50977"/>
    </source>
</evidence>
<gene>
    <name evidence="4" type="ORF">J2T15_004610</name>
</gene>
<dbReference type="PROSITE" id="PS01081">
    <property type="entry name" value="HTH_TETR_1"/>
    <property type="match status" value="1"/>
</dbReference>
<dbReference type="InterPro" id="IPR050624">
    <property type="entry name" value="HTH-type_Tx_Regulator"/>
</dbReference>
<evidence type="ECO:0000313" key="5">
    <source>
        <dbReference type="Proteomes" id="UP001229346"/>
    </source>
</evidence>
<dbReference type="Pfam" id="PF00440">
    <property type="entry name" value="TetR_N"/>
    <property type="match status" value="1"/>
</dbReference>
<organism evidence="4 5">
    <name type="scientific">Paenibacillus harenae</name>
    <dbReference type="NCBI Taxonomy" id="306543"/>
    <lineage>
        <taxon>Bacteria</taxon>
        <taxon>Bacillati</taxon>
        <taxon>Bacillota</taxon>
        <taxon>Bacilli</taxon>
        <taxon>Bacillales</taxon>
        <taxon>Paenibacillaceae</taxon>
        <taxon>Paenibacillus</taxon>
    </lineage>
</organism>
<keyword evidence="5" id="KW-1185">Reference proteome</keyword>
<sequence>MKTTRETIVRVSFQLFLRKSFKEVTIKEIVENAGVSQGAFFHYFKTKDELFLEIVENSLQTMLDMHFTKFDNSSLYKYYHDYIEWLTGEGRDFDLNYFSLFFDALKLFPHFREKLAKIQQAELDAWMKVIHGAKSIGEIQTTMSAEQIAKMFVSTSDGIGIRSILVGTDGPSMKRTLMELWDGIYLELKA</sequence>
<protein>
    <submittedName>
        <fullName evidence="4">AcrR family transcriptional regulator</fullName>
    </submittedName>
</protein>